<dbReference type="PANTHER" id="PTHR10887">
    <property type="entry name" value="DNA2/NAM7 HELICASE FAMILY"/>
    <property type="match status" value="1"/>
</dbReference>
<comment type="function">
    <text evidence="20">Key enzyme involved in DNA replication and DNA repair. Involved in Okazaki fragments processing by cleaving long flaps that escape FEN1: flaps that are longer than 27 nucleotides are coated by replication protein A complex (RPA), leading to recruit DNA2 which cleaves the flap until it is too short to bind RPA and becomes a substrate for FEN1. Also involved in 5'-end resection of DNA during double-strand break (DSB) repair by mediating the cleavage of 5'-ssDNA.</text>
</comment>
<feature type="compositionally biased region" description="Polar residues" evidence="21">
    <location>
        <begin position="29"/>
        <end position="63"/>
    </location>
</feature>
<organism evidence="25 26">
    <name type="scientific">Brassica carinata</name>
    <name type="common">Ethiopian mustard</name>
    <name type="synonym">Abyssinian cabbage</name>
    <dbReference type="NCBI Taxonomy" id="52824"/>
    <lineage>
        <taxon>Eukaryota</taxon>
        <taxon>Viridiplantae</taxon>
        <taxon>Streptophyta</taxon>
        <taxon>Embryophyta</taxon>
        <taxon>Tracheophyta</taxon>
        <taxon>Spermatophyta</taxon>
        <taxon>Magnoliopsida</taxon>
        <taxon>eudicotyledons</taxon>
        <taxon>Gunneridae</taxon>
        <taxon>Pentapetalae</taxon>
        <taxon>rosids</taxon>
        <taxon>malvids</taxon>
        <taxon>Brassicales</taxon>
        <taxon>Brassicaceae</taxon>
        <taxon>Brassiceae</taxon>
        <taxon>Brassica</taxon>
    </lineage>
</organism>
<dbReference type="CDD" id="cd18808">
    <property type="entry name" value="SF1_C_Upf1"/>
    <property type="match status" value="2"/>
</dbReference>
<feature type="domain" description="DNA2/NAM7 helicase helicase" evidence="23">
    <location>
        <begin position="999"/>
        <end position="1066"/>
    </location>
</feature>
<dbReference type="EC" id="3.1.-.-" evidence="20"/>
<keyword evidence="18 20" id="KW-0511">Multifunctional enzyme</keyword>
<dbReference type="InterPro" id="IPR011604">
    <property type="entry name" value="PDDEXK-like_dom_sf"/>
</dbReference>
<keyword evidence="11 20" id="KW-0347">Helicase</keyword>
<evidence type="ECO:0000256" key="19">
    <source>
        <dbReference type="ARBA" id="ARBA00047995"/>
    </source>
</evidence>
<feature type="domain" description="DNA2/NAM7 helicase-like C-terminal" evidence="24">
    <location>
        <begin position="1075"/>
        <end position="1275"/>
    </location>
</feature>
<keyword evidence="3 20" id="KW-0004">4Fe-4S</keyword>
<evidence type="ECO:0000256" key="8">
    <source>
        <dbReference type="ARBA" id="ARBA00022759"/>
    </source>
</evidence>
<dbReference type="GO" id="GO:0005524">
    <property type="term" value="F:ATP binding"/>
    <property type="evidence" value="ECO:0007669"/>
    <property type="project" value="UniProtKB-UniRule"/>
</dbReference>
<feature type="domain" description="DNA2/NAM7 helicase helicase" evidence="23">
    <location>
        <begin position="899"/>
        <end position="986"/>
    </location>
</feature>
<dbReference type="Pfam" id="PF13087">
    <property type="entry name" value="AAA_12"/>
    <property type="match status" value="2"/>
</dbReference>
<sequence>MPPRKKPKSSALKTNKQSSSNQSSQPSSVGIQQLFQRHIQNSQSTSNSLASNPVVSTPQNPLSTVVDEKKPDESKDVDRELAEASPEVSRNAKRFKFSPGMLIKQSQDDGGEEITWKISPVDQRLRAAAKQVPKMMDLTENSVGFKSSTLRPCSLDKACGAVVIFSLKESFQKTSNRVTERVNPSLDAEVEIVNSSSSGNSPFQTPPSLSCSHNKRPCTVTCSAACGSTGTGQHKKALLELLDQVEDVISVDDKTADDVGTVVPQIRLEDDNVCSAGVYSAVDEKPIALLKEDNSANPDSYFLVLEVSEKRGLAGSSRVQCPYKVLRLLDEHTGKECALYLWDEWFYSTVSPGDSINVIGDFDGEGKCDVDHQNNFLIVHPDTLVAGTKVAASFACPRRTVLDERLRSNEHATAALLGTLLHQVFQAGLTQESPSVHGLQEYASIVIKNNIESIYACGVHERDVKATLFEAIPKMLNWIHHFRDSKDSTISNVNFGSTNGQRMVKISEVIDIEEMSWAPKYGLKGMVDASVRVIVGSDMNTANEKLMPLEFKSGKAPNGQASMEHCAQVILYTLLMSERYLKHIDNGLLYYLQSDQTQGISVQRSDLVGLIIRRNELANDILVASTTQQLPPMLRNPNMCRNCRHLDACTIYHKADGGNTESSGLADLFDAHVSHLSTLHFKFIRHWNRLIDLEAREMKLPRKDIAHPHGSKGRDAASHLSSMVLDMKDGFQHHSSHKDSRFIYRFVRQSSSESRERVPIEDTTRTGTTAADDLDCKLKTGDRVILRTEVSHLTVANGIIAEISRTHVSVSFSKRLRLPWSEPSSEVANLTNELWRIYKDEFMTSFSIMRFNLMQLFIENIHTIGIRKMIVDLEPPRFDNGSILSQDPAISYIWSEKSLNNDQRQAILKILTAKDYALILGMPGTGKTSTMVHAVKALLIRGSSILLASYTNSAVDNLLIKLKAQGIEFLRIGRDEAVHEEVRESCFSAMDMCSVDDIKTKLDQVKVVASTCLGINSPYLVNRRFDVCIIDEAGQIALPVSIGPLLFASTFVLVGDHYQLPPLVQSTEARENGMGISLFRRLSEAHPQAISMLQNQYRMCRGIMELSNALIYGDRLCCGSAEVANATLVLSTSSSNSPWLRKVLEPARTVVFINTDMLRAFEARDQNAINNPVEASIIAEIVEELVNNGVDSKDIGIITPYNSQASLIQHAIPTASVEIHTIDKYQGRDKDCIIVSFVRSREKPRSSGSSLLGDWHRINVALTRAKKKLIMVGSQRTLSKVPLLMLLLKKVLEPTRTVVFINTDMLRAFEARDHNAINNPVEASIIAEIVEELVNNGVDSKDIGIITPYNSQASLIQQAIPTTSVEIHTIDKYQGRDKDCIIVSFVRSREKPRSSGSSLLGDWHRINVALTRAKKKLIMVGSQRTLSKVPLLMLLLKKVNEQSGILTLSPGDLKP</sequence>
<keyword evidence="14 20" id="KW-0411">Iron-sulfur</keyword>
<dbReference type="GO" id="GO:0005634">
    <property type="term" value="C:nucleus"/>
    <property type="evidence" value="ECO:0007669"/>
    <property type="project" value="UniProtKB-SubCell"/>
</dbReference>
<feature type="compositionally biased region" description="Low complexity" evidence="21">
    <location>
        <begin position="17"/>
        <end position="28"/>
    </location>
</feature>
<dbReference type="SUPFAM" id="SSF52540">
    <property type="entry name" value="P-loop containing nucleoside triphosphate hydrolases"/>
    <property type="match status" value="2"/>
</dbReference>
<dbReference type="EC" id="3.6.4.12" evidence="20"/>
<dbReference type="GO" id="GO:0017116">
    <property type="term" value="F:single-stranded DNA helicase activity"/>
    <property type="evidence" value="ECO:0007669"/>
    <property type="project" value="UniProtKB-UniRule"/>
</dbReference>
<dbReference type="InterPro" id="IPR041679">
    <property type="entry name" value="DNA2/NAM7-like_C"/>
</dbReference>
<comment type="similarity">
    <text evidence="2 20">Belongs to the DNA2/NAM7 helicase family.</text>
</comment>
<dbReference type="GO" id="GO:0005694">
    <property type="term" value="C:chromosome"/>
    <property type="evidence" value="ECO:0007669"/>
    <property type="project" value="UniProtKB-SubCell"/>
</dbReference>
<keyword evidence="12 20" id="KW-0067">ATP-binding</keyword>
<dbReference type="OrthoDB" id="306218at2759"/>
<protein>
    <recommendedName>
        <fullName evidence="20">DNA replication ATP-dependent helicase/nuclease</fullName>
        <ecNumber evidence="20">3.1.-.-</ecNumber>
        <ecNumber evidence="20">3.6.4.12</ecNumber>
    </recommendedName>
</protein>
<evidence type="ECO:0000256" key="18">
    <source>
        <dbReference type="ARBA" id="ARBA00023268"/>
    </source>
</evidence>
<keyword evidence="13 20" id="KW-0408">Iron</keyword>
<evidence type="ECO:0000256" key="9">
    <source>
        <dbReference type="ARBA" id="ARBA00022763"/>
    </source>
</evidence>
<keyword evidence="10 20" id="KW-0378">Hydrolase</keyword>
<evidence type="ECO:0000259" key="22">
    <source>
        <dbReference type="Pfam" id="PF08696"/>
    </source>
</evidence>
<feature type="domain" description="DNA2/NAM7 helicase-like C-terminal" evidence="24">
    <location>
        <begin position="1289"/>
        <end position="1423"/>
    </location>
</feature>
<comment type="caution">
    <text evidence="25">The sequence shown here is derived from an EMBL/GenBank/DDBJ whole genome shotgun (WGS) entry which is preliminary data.</text>
</comment>
<dbReference type="GO" id="GO:0051539">
    <property type="term" value="F:4 iron, 4 sulfur cluster binding"/>
    <property type="evidence" value="ECO:0007669"/>
    <property type="project" value="UniProtKB-UniRule"/>
</dbReference>
<dbReference type="Pfam" id="PF13086">
    <property type="entry name" value="AAA_11"/>
    <property type="match status" value="2"/>
</dbReference>
<feature type="region of interest" description="Disordered" evidence="21">
    <location>
        <begin position="1"/>
        <end position="88"/>
    </location>
</feature>
<gene>
    <name evidence="25" type="ORF">Bca52824_079392</name>
</gene>
<keyword evidence="4 20" id="KW-0235">DNA replication</keyword>
<dbReference type="GO" id="GO:0071932">
    <property type="term" value="P:replication fork reversal"/>
    <property type="evidence" value="ECO:0007669"/>
    <property type="project" value="TreeGrafter"/>
</dbReference>
<keyword evidence="17 20" id="KW-0539">Nucleus</keyword>
<dbReference type="InterPro" id="IPR026851">
    <property type="entry name" value="Dna2/JHS1_DEXXQ-box"/>
</dbReference>
<evidence type="ECO:0000256" key="7">
    <source>
        <dbReference type="ARBA" id="ARBA00022741"/>
    </source>
</evidence>
<name>A0A8X7PZI5_BRACI</name>
<dbReference type="Proteomes" id="UP000886595">
    <property type="component" value="Unassembled WGS sequence"/>
</dbReference>
<keyword evidence="9 20" id="KW-0227">DNA damage</keyword>
<dbReference type="FunFam" id="3.40.50.300:FF:000789">
    <property type="entry name" value="DNA replication ATP-dependent helicase/nuclease DNA2"/>
    <property type="match status" value="1"/>
</dbReference>
<evidence type="ECO:0000259" key="23">
    <source>
        <dbReference type="Pfam" id="PF13086"/>
    </source>
</evidence>
<evidence type="ECO:0000313" key="25">
    <source>
        <dbReference type="EMBL" id="KAG2260098.1"/>
    </source>
</evidence>
<comment type="cofactor">
    <cofactor evidence="1">
        <name>[4Fe-4S] cluster</name>
        <dbReference type="ChEBI" id="CHEBI:49883"/>
    </cofactor>
</comment>
<keyword evidence="7 20" id="KW-0547">Nucleotide-binding</keyword>
<feature type="compositionally biased region" description="Basic and acidic residues" evidence="21">
    <location>
        <begin position="66"/>
        <end position="82"/>
    </location>
</feature>
<evidence type="ECO:0000259" key="24">
    <source>
        <dbReference type="Pfam" id="PF13087"/>
    </source>
</evidence>
<dbReference type="EMBL" id="JAAMPC010000015">
    <property type="protein sequence ID" value="KAG2260098.1"/>
    <property type="molecule type" value="Genomic_DNA"/>
</dbReference>
<dbReference type="Pfam" id="PF08696">
    <property type="entry name" value="Dna2"/>
    <property type="match status" value="1"/>
</dbReference>
<keyword evidence="5 20" id="KW-0540">Nuclease</keyword>
<keyword evidence="6 20" id="KW-0479">Metal-binding</keyword>
<accession>A0A8X7PZI5</accession>
<dbReference type="Gene3D" id="3.90.320.10">
    <property type="match status" value="1"/>
</dbReference>
<dbReference type="InterPro" id="IPR041677">
    <property type="entry name" value="DNA2/NAM7_AAA_11"/>
</dbReference>
<evidence type="ECO:0000256" key="1">
    <source>
        <dbReference type="ARBA" id="ARBA00001966"/>
    </source>
</evidence>
<evidence type="ECO:0000256" key="16">
    <source>
        <dbReference type="ARBA" id="ARBA00023204"/>
    </source>
</evidence>
<evidence type="ECO:0000256" key="5">
    <source>
        <dbReference type="ARBA" id="ARBA00022722"/>
    </source>
</evidence>
<feature type="domain" description="DNA replication factor Dna2 N-terminal" evidence="22">
    <location>
        <begin position="331"/>
        <end position="533"/>
    </location>
</feature>
<keyword evidence="8" id="KW-0255">Endonuclease</keyword>
<keyword evidence="15 20" id="KW-0238">DNA-binding</keyword>
<evidence type="ECO:0000256" key="4">
    <source>
        <dbReference type="ARBA" id="ARBA00022705"/>
    </source>
</evidence>
<evidence type="ECO:0000256" key="21">
    <source>
        <dbReference type="SAM" id="MobiDB-lite"/>
    </source>
</evidence>
<dbReference type="GO" id="GO:0033567">
    <property type="term" value="P:DNA replication, Okazaki fragment processing"/>
    <property type="evidence" value="ECO:0007669"/>
    <property type="project" value="UniProtKB-UniRule"/>
</dbReference>
<dbReference type="GO" id="GO:0046872">
    <property type="term" value="F:metal ion binding"/>
    <property type="evidence" value="ECO:0007669"/>
    <property type="project" value="UniProtKB-UniRule"/>
</dbReference>
<reference evidence="25 26" key="1">
    <citation type="submission" date="2020-02" db="EMBL/GenBank/DDBJ databases">
        <authorList>
            <person name="Ma Q."/>
            <person name="Huang Y."/>
            <person name="Song X."/>
            <person name="Pei D."/>
        </authorList>
    </citation>
    <scope>NUCLEOTIDE SEQUENCE [LARGE SCALE GENOMIC DNA]</scope>
    <source>
        <strain evidence="25">Sxm20200214</strain>
        <tissue evidence="25">Leaf</tissue>
    </source>
</reference>
<evidence type="ECO:0000256" key="14">
    <source>
        <dbReference type="ARBA" id="ARBA00023014"/>
    </source>
</evidence>
<dbReference type="GO" id="GO:0006281">
    <property type="term" value="P:DNA repair"/>
    <property type="evidence" value="ECO:0007669"/>
    <property type="project" value="UniProtKB-KW"/>
</dbReference>
<dbReference type="FunFam" id="3.90.320.10:FF:000001">
    <property type="entry name" value="DNA replication helicase Dna2"/>
    <property type="match status" value="1"/>
</dbReference>
<dbReference type="GO" id="GO:0005737">
    <property type="term" value="C:cytoplasm"/>
    <property type="evidence" value="ECO:0007669"/>
    <property type="project" value="TreeGrafter"/>
</dbReference>
<evidence type="ECO:0000313" key="26">
    <source>
        <dbReference type="Proteomes" id="UP000886595"/>
    </source>
</evidence>
<dbReference type="InterPro" id="IPR027417">
    <property type="entry name" value="P-loop_NTPase"/>
</dbReference>
<evidence type="ECO:0000256" key="15">
    <source>
        <dbReference type="ARBA" id="ARBA00023125"/>
    </source>
</evidence>
<keyword evidence="20" id="KW-0158">Chromosome</keyword>
<dbReference type="GO" id="GO:0017108">
    <property type="term" value="F:5'-flap endonuclease activity"/>
    <property type="evidence" value="ECO:0007669"/>
    <property type="project" value="UniProtKB-UniRule"/>
</dbReference>
<dbReference type="GO" id="GO:0003677">
    <property type="term" value="F:DNA binding"/>
    <property type="evidence" value="ECO:0007669"/>
    <property type="project" value="UniProtKB-UniRule"/>
</dbReference>
<evidence type="ECO:0000256" key="10">
    <source>
        <dbReference type="ARBA" id="ARBA00022801"/>
    </source>
</evidence>
<evidence type="ECO:0000256" key="20">
    <source>
        <dbReference type="RuleBase" id="RU367041"/>
    </source>
</evidence>
<evidence type="ECO:0000256" key="13">
    <source>
        <dbReference type="ARBA" id="ARBA00023004"/>
    </source>
</evidence>
<keyword evidence="16 20" id="KW-0234">DNA repair</keyword>
<keyword evidence="26" id="KW-1185">Reference proteome</keyword>
<dbReference type="InterPro" id="IPR045055">
    <property type="entry name" value="DNA2/NAM7-like"/>
</dbReference>
<dbReference type="InterPro" id="IPR014808">
    <property type="entry name" value="DNA_replication_fac_Dna2_N"/>
</dbReference>
<dbReference type="CDD" id="cd18041">
    <property type="entry name" value="DEXXQc_DNA2"/>
    <property type="match status" value="1"/>
</dbReference>
<evidence type="ECO:0000256" key="17">
    <source>
        <dbReference type="ARBA" id="ARBA00023242"/>
    </source>
</evidence>
<dbReference type="CDD" id="cd22318">
    <property type="entry name" value="DNA2_N-like"/>
    <property type="match status" value="1"/>
</dbReference>
<evidence type="ECO:0000256" key="6">
    <source>
        <dbReference type="ARBA" id="ARBA00022723"/>
    </source>
</evidence>
<dbReference type="FunFam" id="3.40.50.300:FF:001170">
    <property type="entry name" value="DNA replication helicase Dna2"/>
    <property type="match status" value="1"/>
</dbReference>
<comment type="catalytic activity">
    <reaction evidence="19 20">
        <text>ATP + H2O = ADP + phosphate + H(+)</text>
        <dbReference type="Rhea" id="RHEA:13065"/>
        <dbReference type="ChEBI" id="CHEBI:15377"/>
        <dbReference type="ChEBI" id="CHEBI:15378"/>
        <dbReference type="ChEBI" id="CHEBI:30616"/>
        <dbReference type="ChEBI" id="CHEBI:43474"/>
        <dbReference type="ChEBI" id="CHEBI:456216"/>
        <dbReference type="EC" id="3.6.4.12"/>
    </reaction>
</comment>
<evidence type="ECO:0000256" key="11">
    <source>
        <dbReference type="ARBA" id="ARBA00022806"/>
    </source>
</evidence>
<comment type="subcellular location">
    <subcellularLocation>
        <location evidence="20">Nucleus</location>
    </subcellularLocation>
    <subcellularLocation>
        <location evidence="20">Chromosome</location>
    </subcellularLocation>
</comment>
<dbReference type="InterPro" id="IPR047187">
    <property type="entry name" value="SF1_C_Upf1"/>
</dbReference>
<evidence type="ECO:0000256" key="12">
    <source>
        <dbReference type="ARBA" id="ARBA00022840"/>
    </source>
</evidence>
<evidence type="ECO:0000256" key="2">
    <source>
        <dbReference type="ARBA" id="ARBA00007913"/>
    </source>
</evidence>
<evidence type="ECO:0000256" key="3">
    <source>
        <dbReference type="ARBA" id="ARBA00022485"/>
    </source>
</evidence>
<dbReference type="PANTHER" id="PTHR10887:SF433">
    <property type="entry name" value="DNA REPLICATION ATP-DEPENDENT HELICASE_NUCLEASE DNA2"/>
    <property type="match status" value="1"/>
</dbReference>
<proteinExistence type="inferred from homology"/>
<dbReference type="Gene3D" id="3.40.50.300">
    <property type="entry name" value="P-loop containing nucleotide triphosphate hydrolases"/>
    <property type="match status" value="4"/>
</dbReference>